<dbReference type="InterPro" id="IPR000792">
    <property type="entry name" value="Tscrpt_reg_LuxR_C"/>
</dbReference>
<reference evidence="6" key="1">
    <citation type="submission" date="2023-06" db="EMBL/GenBank/DDBJ databases">
        <title>Genomic of Parafulvivirga corallium.</title>
        <authorList>
            <person name="Wang G."/>
        </authorList>
    </citation>
    <scope>NUCLEOTIDE SEQUENCE</scope>
    <source>
        <strain evidence="6">BMA10</strain>
    </source>
</reference>
<evidence type="ECO:0000256" key="1">
    <source>
        <dbReference type="ARBA" id="ARBA00022553"/>
    </source>
</evidence>
<dbReference type="PROSITE" id="PS50110">
    <property type="entry name" value="RESPONSE_REGULATORY"/>
    <property type="match status" value="1"/>
</dbReference>
<dbReference type="InterPro" id="IPR016032">
    <property type="entry name" value="Sig_transdc_resp-reg_C-effctor"/>
</dbReference>
<comment type="caution">
    <text evidence="6">The sequence shown here is derived from an EMBL/GenBank/DDBJ whole genome shotgun (WGS) entry which is preliminary data.</text>
</comment>
<evidence type="ECO:0000313" key="7">
    <source>
        <dbReference type="Proteomes" id="UP001172082"/>
    </source>
</evidence>
<name>A0ABT8KRU5_9BACT</name>
<dbReference type="Gene3D" id="3.40.50.2300">
    <property type="match status" value="1"/>
</dbReference>
<evidence type="ECO:0000256" key="3">
    <source>
        <dbReference type="PROSITE-ProRule" id="PRU00169"/>
    </source>
</evidence>
<dbReference type="CDD" id="cd06170">
    <property type="entry name" value="LuxR_C_like"/>
    <property type="match status" value="1"/>
</dbReference>
<evidence type="ECO:0000259" key="5">
    <source>
        <dbReference type="PROSITE" id="PS50110"/>
    </source>
</evidence>
<dbReference type="Pfam" id="PF00196">
    <property type="entry name" value="GerE"/>
    <property type="match status" value="1"/>
</dbReference>
<dbReference type="RefSeq" id="WP_346752917.1">
    <property type="nucleotide sequence ID" value="NZ_JAUJEA010000005.1"/>
</dbReference>
<dbReference type="InterPro" id="IPR039420">
    <property type="entry name" value="WalR-like"/>
</dbReference>
<dbReference type="InterPro" id="IPR011006">
    <property type="entry name" value="CheY-like_superfamily"/>
</dbReference>
<dbReference type="PANTHER" id="PTHR43214">
    <property type="entry name" value="TWO-COMPONENT RESPONSE REGULATOR"/>
    <property type="match status" value="1"/>
</dbReference>
<organism evidence="6 7">
    <name type="scientific">Splendidivirga corallicola</name>
    <dbReference type="NCBI Taxonomy" id="3051826"/>
    <lineage>
        <taxon>Bacteria</taxon>
        <taxon>Pseudomonadati</taxon>
        <taxon>Bacteroidota</taxon>
        <taxon>Cytophagia</taxon>
        <taxon>Cytophagales</taxon>
        <taxon>Splendidivirgaceae</taxon>
        <taxon>Splendidivirga</taxon>
    </lineage>
</organism>
<evidence type="ECO:0000259" key="4">
    <source>
        <dbReference type="PROSITE" id="PS50043"/>
    </source>
</evidence>
<keyword evidence="2" id="KW-0238">DNA-binding</keyword>
<sequence length="218" mass="25071">MKKIKLIIADDHELFRRGITAILEDIPEMEVIDQAENGEHLMEILETKQPDVILMDIKMPVMDGIECTKLIIAKYPEIKVIMLTMHDDEKFITHLVDMGANGYLLKNAEIDEVENAIKTVMMKGFYFNREISEIVLNGLINKRSKHKIRKDTENITLSDREYEVLELICQGFTNAEIGRKLFLSQRTVEGYRYKLLDKVGVKNTAGLVRFALKNGLVD</sequence>
<feature type="modified residue" description="4-aspartylphosphate" evidence="3">
    <location>
        <position position="56"/>
    </location>
</feature>
<dbReference type="SMART" id="SM00448">
    <property type="entry name" value="REC"/>
    <property type="match status" value="1"/>
</dbReference>
<dbReference type="SMART" id="SM00421">
    <property type="entry name" value="HTH_LUXR"/>
    <property type="match status" value="1"/>
</dbReference>
<evidence type="ECO:0000256" key="2">
    <source>
        <dbReference type="ARBA" id="ARBA00023125"/>
    </source>
</evidence>
<dbReference type="InterPro" id="IPR001789">
    <property type="entry name" value="Sig_transdc_resp-reg_receiver"/>
</dbReference>
<dbReference type="Proteomes" id="UP001172082">
    <property type="component" value="Unassembled WGS sequence"/>
</dbReference>
<dbReference type="SUPFAM" id="SSF52172">
    <property type="entry name" value="CheY-like"/>
    <property type="match status" value="1"/>
</dbReference>
<feature type="domain" description="Response regulatory" evidence="5">
    <location>
        <begin position="5"/>
        <end position="121"/>
    </location>
</feature>
<dbReference type="EMBL" id="JAUJEA010000005">
    <property type="protein sequence ID" value="MDN5202898.1"/>
    <property type="molecule type" value="Genomic_DNA"/>
</dbReference>
<gene>
    <name evidence="6" type="ORF">QQ008_16020</name>
</gene>
<proteinExistence type="predicted"/>
<dbReference type="PROSITE" id="PS50043">
    <property type="entry name" value="HTH_LUXR_2"/>
    <property type="match status" value="1"/>
</dbReference>
<dbReference type="Pfam" id="PF00072">
    <property type="entry name" value="Response_reg"/>
    <property type="match status" value="1"/>
</dbReference>
<keyword evidence="1 3" id="KW-0597">Phosphoprotein</keyword>
<protein>
    <submittedName>
        <fullName evidence="6">Response regulator transcription factor</fullName>
    </submittedName>
</protein>
<keyword evidence="7" id="KW-1185">Reference proteome</keyword>
<dbReference type="PANTHER" id="PTHR43214:SF43">
    <property type="entry name" value="TWO-COMPONENT RESPONSE REGULATOR"/>
    <property type="match status" value="1"/>
</dbReference>
<dbReference type="PRINTS" id="PR00038">
    <property type="entry name" value="HTHLUXR"/>
</dbReference>
<evidence type="ECO:0000313" key="6">
    <source>
        <dbReference type="EMBL" id="MDN5202898.1"/>
    </source>
</evidence>
<dbReference type="CDD" id="cd17535">
    <property type="entry name" value="REC_NarL-like"/>
    <property type="match status" value="1"/>
</dbReference>
<dbReference type="SUPFAM" id="SSF46894">
    <property type="entry name" value="C-terminal effector domain of the bipartite response regulators"/>
    <property type="match status" value="1"/>
</dbReference>
<feature type="domain" description="HTH luxR-type" evidence="4">
    <location>
        <begin position="150"/>
        <end position="215"/>
    </location>
</feature>
<dbReference type="InterPro" id="IPR058245">
    <property type="entry name" value="NreC/VraR/RcsB-like_REC"/>
</dbReference>
<accession>A0ABT8KRU5</accession>